<dbReference type="AlphaFoldDB" id="A0A1Z5HSB9"/>
<evidence type="ECO:0000313" key="2">
    <source>
        <dbReference type="Proteomes" id="UP000197032"/>
    </source>
</evidence>
<accession>A0A1Z5HSB9</accession>
<organism evidence="1 2">
    <name type="scientific">Calderihabitans maritimus</name>
    <dbReference type="NCBI Taxonomy" id="1246530"/>
    <lineage>
        <taxon>Bacteria</taxon>
        <taxon>Bacillati</taxon>
        <taxon>Bacillota</taxon>
        <taxon>Clostridia</taxon>
        <taxon>Neomoorellales</taxon>
        <taxon>Calderihabitantaceae</taxon>
        <taxon>Calderihabitans</taxon>
    </lineage>
</organism>
<sequence length="72" mass="8174">MFPGITVLGRLGEEFNLDRILKKLLAATQITTKGNGNFLMHLKLLNLLEFNNNFPAKTLFCKNDLPIIWQNG</sequence>
<dbReference type="EMBL" id="BDGJ01000073">
    <property type="protein sequence ID" value="GAW92414.1"/>
    <property type="molecule type" value="Genomic_DNA"/>
</dbReference>
<keyword evidence="2" id="KW-1185">Reference proteome</keyword>
<dbReference type="Proteomes" id="UP000197032">
    <property type="component" value="Unassembled WGS sequence"/>
</dbReference>
<name>A0A1Z5HSB9_9FIRM</name>
<reference evidence="2" key="1">
    <citation type="journal article" date="2017" name="Appl. Environ. Microbiol.">
        <title>Genomic analysis of Calderihabitans maritimus KKC1, a thermophilic hydrogenogenic carboxydotrophic bacterium isolated from marine sediment.</title>
        <authorList>
            <person name="Omae K."/>
            <person name="Yoneda Y."/>
            <person name="Fukuyama Y."/>
            <person name="Yoshida T."/>
            <person name="Sako Y."/>
        </authorList>
    </citation>
    <scope>NUCLEOTIDE SEQUENCE [LARGE SCALE GENOMIC DNA]</scope>
    <source>
        <strain evidence="2">KKC1</strain>
    </source>
</reference>
<proteinExistence type="predicted"/>
<gene>
    <name evidence="1" type="ORF">KKC1_15680</name>
</gene>
<evidence type="ECO:0000313" key="1">
    <source>
        <dbReference type="EMBL" id="GAW92414.1"/>
    </source>
</evidence>
<comment type="caution">
    <text evidence="1">The sequence shown here is derived from an EMBL/GenBank/DDBJ whole genome shotgun (WGS) entry which is preliminary data.</text>
</comment>
<protein>
    <submittedName>
        <fullName evidence="1">Uncharacterized protein</fullName>
    </submittedName>
</protein>